<feature type="domain" description="Alpha-D-phosphohexomutase alpha/beta/alpha" evidence="11">
    <location>
        <begin position="257"/>
        <end position="375"/>
    </location>
</feature>
<dbReference type="Pfam" id="PF02880">
    <property type="entry name" value="PGM_PMM_III"/>
    <property type="match status" value="1"/>
</dbReference>
<dbReference type="InterPro" id="IPR005844">
    <property type="entry name" value="A-D-PHexomutase_a/b/a-I"/>
</dbReference>
<proteinExistence type="inferred from homology"/>
<evidence type="ECO:0000259" key="11">
    <source>
        <dbReference type="Pfam" id="PF02880"/>
    </source>
</evidence>
<dbReference type="OrthoDB" id="9803322at2"/>
<dbReference type="InterPro" id="IPR005845">
    <property type="entry name" value="A-D-PHexomutase_a/b/a-II"/>
</dbReference>
<dbReference type="Gene3D" id="3.40.120.10">
    <property type="entry name" value="Alpha-D-Glucose-1,6-Bisphosphate, subunit A, domain 3"/>
    <property type="match status" value="3"/>
</dbReference>
<feature type="domain" description="Alpha-D-phosphohexomutase C-terminal" evidence="8">
    <location>
        <begin position="416"/>
        <end position="458"/>
    </location>
</feature>
<dbReference type="PROSITE" id="PS00710">
    <property type="entry name" value="PGM_PMM"/>
    <property type="match status" value="1"/>
</dbReference>
<dbReference type="Pfam" id="PF00408">
    <property type="entry name" value="PGM_PMM_IV"/>
    <property type="match status" value="1"/>
</dbReference>
<keyword evidence="4 7" id="KW-0479">Metal-binding</keyword>
<dbReference type="SUPFAM" id="SSF55957">
    <property type="entry name" value="Phosphoglucomutase, C-terminal domain"/>
    <property type="match status" value="1"/>
</dbReference>
<comment type="cofactor">
    <cofactor evidence="1">
        <name>Mg(2+)</name>
        <dbReference type="ChEBI" id="CHEBI:18420"/>
    </cofactor>
</comment>
<dbReference type="EMBL" id="MZMT01000040">
    <property type="protein sequence ID" value="PIO43470.1"/>
    <property type="molecule type" value="Genomic_DNA"/>
</dbReference>
<dbReference type="GO" id="GO:0004615">
    <property type="term" value="F:phosphomannomutase activity"/>
    <property type="evidence" value="ECO:0007669"/>
    <property type="project" value="TreeGrafter"/>
</dbReference>
<evidence type="ECO:0000256" key="5">
    <source>
        <dbReference type="ARBA" id="ARBA00022842"/>
    </source>
</evidence>
<dbReference type="CDD" id="cd03088">
    <property type="entry name" value="ManB"/>
    <property type="match status" value="1"/>
</dbReference>
<evidence type="ECO:0000256" key="1">
    <source>
        <dbReference type="ARBA" id="ARBA00001946"/>
    </source>
</evidence>
<dbReference type="AlphaFoldDB" id="A0A2N9VVF2"/>
<feature type="domain" description="Alpha-D-phosphohexomutase alpha/beta/alpha" evidence="9">
    <location>
        <begin position="4"/>
        <end position="131"/>
    </location>
</feature>
<name>A0A2N9VVF2_9HYPH</name>
<feature type="domain" description="Alpha-D-phosphohexomutase alpha/beta/alpha" evidence="10">
    <location>
        <begin position="156"/>
        <end position="252"/>
    </location>
</feature>
<dbReference type="InterPro" id="IPR005846">
    <property type="entry name" value="A-D-PHexomutase_a/b/a-III"/>
</dbReference>
<evidence type="ECO:0000313" key="13">
    <source>
        <dbReference type="Proteomes" id="UP000232163"/>
    </source>
</evidence>
<dbReference type="Proteomes" id="UP000232163">
    <property type="component" value="Unassembled WGS sequence"/>
</dbReference>
<dbReference type="PANTHER" id="PTHR42946">
    <property type="entry name" value="PHOSPHOHEXOSE MUTASE"/>
    <property type="match status" value="1"/>
</dbReference>
<dbReference type="PANTHER" id="PTHR42946:SF1">
    <property type="entry name" value="PHOSPHOGLUCOMUTASE (ALPHA-D-GLUCOSE-1,6-BISPHOSPHATE-DEPENDENT)"/>
    <property type="match status" value="1"/>
</dbReference>
<evidence type="ECO:0000313" key="12">
    <source>
        <dbReference type="EMBL" id="PIO43470.1"/>
    </source>
</evidence>
<sequence>MSSLKFGTSGLRGLVTELPDAVCSAYTLAFLKHMQSAHLVPADGVLLVGYDLRSSSPQIAAACISAAQEIGMNVENCGPLPTPALALRAMSLKVPAIMVTGSHIPADRNGLKFYRPDGEIDKADEAGILAVLELDAGASPSSMEPAAIVPDALTGYAQRCIALLGPQALAGKRIGVYQHSSVSRDLIVSILQELGADAVALGRSDVFVPVDTEALRPEDVAFADAAAKKYKLDALVSTDGDADRPLVADEHGVFLRGDSVGLLTARFLNADAVVTPVTSNTAIELSGLFAKVYRTRVGSPYVIEGMEQAIRDGYSRVVGFEANGGVLLGSSVTTDGGQLDALPTRDAMLPILSVLGMAAKDGVALSKLLDGLPSRFTRSGRIEHVPAEKSGPLLLSLLDNDQRDRFFAQVGTIRENDAIDGVRVVLSTGDVIHYRASGNAPELRCYAEASTDERAEQLLKWGLGHAESELAARG</sequence>
<evidence type="ECO:0000256" key="3">
    <source>
        <dbReference type="ARBA" id="ARBA00022553"/>
    </source>
</evidence>
<reference evidence="13" key="1">
    <citation type="journal article" date="2017" name="Int J Environ Stud">
        <title>Does the Miocene-Pliocene relict legume Oxytropis triphylla form nitrogen-fixing nodules with a combination of bacterial strains?</title>
        <authorList>
            <person name="Safronova V."/>
            <person name="Belimov A."/>
            <person name="Sazanova A."/>
            <person name="Kuznetsova I."/>
            <person name="Popova J."/>
            <person name="Andronov E."/>
            <person name="Verkhozina A."/>
            <person name="Tikhonovich I."/>
        </authorList>
    </citation>
    <scope>NUCLEOTIDE SEQUENCE [LARGE SCALE GENOMIC DNA]</scope>
    <source>
        <strain evidence="13">Tri-38</strain>
    </source>
</reference>
<evidence type="ECO:0000256" key="7">
    <source>
        <dbReference type="RuleBase" id="RU004326"/>
    </source>
</evidence>
<comment type="caution">
    <text evidence="12">The sequence shown here is derived from an EMBL/GenBank/DDBJ whole genome shotgun (WGS) entry which is preliminary data.</text>
</comment>
<keyword evidence="5 7" id="KW-0460">Magnesium</keyword>
<dbReference type="InterPro" id="IPR050060">
    <property type="entry name" value="Phosphoglucosamine_mutase"/>
</dbReference>
<evidence type="ECO:0000256" key="2">
    <source>
        <dbReference type="ARBA" id="ARBA00010231"/>
    </source>
</evidence>
<dbReference type="Pfam" id="PF02879">
    <property type="entry name" value="PGM_PMM_II"/>
    <property type="match status" value="1"/>
</dbReference>
<gene>
    <name evidence="12" type="ORF">B5P45_18410</name>
</gene>
<dbReference type="GO" id="GO:0000287">
    <property type="term" value="F:magnesium ion binding"/>
    <property type="evidence" value="ECO:0007669"/>
    <property type="project" value="InterPro"/>
</dbReference>
<dbReference type="GO" id="GO:0005975">
    <property type="term" value="P:carbohydrate metabolic process"/>
    <property type="evidence" value="ECO:0007669"/>
    <property type="project" value="InterPro"/>
</dbReference>
<dbReference type="SUPFAM" id="SSF53738">
    <property type="entry name" value="Phosphoglucomutase, first 3 domains"/>
    <property type="match status" value="3"/>
</dbReference>
<keyword evidence="6" id="KW-0413">Isomerase</keyword>
<dbReference type="InterPro" id="IPR016055">
    <property type="entry name" value="A-D-PHexomutase_a/b/a-I/II/III"/>
</dbReference>
<protein>
    <submittedName>
        <fullName evidence="12">Phosphomannomutase</fullName>
    </submittedName>
</protein>
<organism evidence="12 13">
    <name type="scientific">Phyllobacterium zundukense</name>
    <dbReference type="NCBI Taxonomy" id="1867719"/>
    <lineage>
        <taxon>Bacteria</taxon>
        <taxon>Pseudomonadati</taxon>
        <taxon>Pseudomonadota</taxon>
        <taxon>Alphaproteobacteria</taxon>
        <taxon>Hyphomicrobiales</taxon>
        <taxon>Phyllobacteriaceae</taxon>
        <taxon>Phyllobacterium</taxon>
    </lineage>
</organism>
<keyword evidence="3" id="KW-0597">Phosphoprotein</keyword>
<evidence type="ECO:0000256" key="4">
    <source>
        <dbReference type="ARBA" id="ARBA00022723"/>
    </source>
</evidence>
<evidence type="ECO:0000259" key="10">
    <source>
        <dbReference type="Pfam" id="PF02879"/>
    </source>
</evidence>
<dbReference type="Gene3D" id="3.30.310.50">
    <property type="entry name" value="Alpha-D-phosphohexomutase, C-terminal domain"/>
    <property type="match status" value="1"/>
</dbReference>
<dbReference type="InterPro" id="IPR005843">
    <property type="entry name" value="A-D-PHexomutase_C"/>
</dbReference>
<dbReference type="Pfam" id="PF02878">
    <property type="entry name" value="PGM_PMM_I"/>
    <property type="match status" value="1"/>
</dbReference>
<evidence type="ECO:0000256" key="6">
    <source>
        <dbReference type="ARBA" id="ARBA00023235"/>
    </source>
</evidence>
<comment type="similarity">
    <text evidence="2 7">Belongs to the phosphohexose mutase family.</text>
</comment>
<accession>A0A2N9VVF2</accession>
<evidence type="ECO:0000259" key="8">
    <source>
        <dbReference type="Pfam" id="PF00408"/>
    </source>
</evidence>
<dbReference type="RefSeq" id="WP_100002149.1">
    <property type="nucleotide sequence ID" value="NZ_CP017941.1"/>
</dbReference>
<dbReference type="InterPro" id="IPR016066">
    <property type="entry name" value="A-D-PHexomutase_CS"/>
</dbReference>
<evidence type="ECO:0000259" key="9">
    <source>
        <dbReference type="Pfam" id="PF02878"/>
    </source>
</evidence>
<keyword evidence="13" id="KW-1185">Reference proteome</keyword>
<dbReference type="InterPro" id="IPR036900">
    <property type="entry name" value="A-D-PHexomutase_C_sf"/>
</dbReference>